<comment type="caution">
    <text evidence="1">The sequence shown here is derived from an EMBL/GenBank/DDBJ whole genome shotgun (WGS) entry which is preliminary data.</text>
</comment>
<dbReference type="EMBL" id="CACTIH010002449">
    <property type="protein sequence ID" value="CAA2976481.1"/>
    <property type="molecule type" value="Genomic_DNA"/>
</dbReference>
<dbReference type="Gramene" id="OE9A053137T1">
    <property type="protein sequence ID" value="OE9A053137C1"/>
    <property type="gene ID" value="OE9A053137"/>
</dbReference>
<proteinExistence type="predicted"/>
<sequence length="152" mass="16434">MCVCGGGGDSRIQFRHQLAGARRSSGRAYFTGPPRLGSPVKVPAGPDLWAPLGSARLRTFLNDNGRPFSRIAPEAAGCAIKRPLQFLQTGERKHGLEGRGKNFLLPLGPPSGIFDITSVWAEQTPDGARLSARGQTHFGLKWATRLDDRKCP</sequence>
<dbReference type="AlphaFoldDB" id="A0A8S0RBP6"/>
<reference evidence="1 2" key="1">
    <citation type="submission" date="2019-12" db="EMBL/GenBank/DDBJ databases">
        <authorList>
            <person name="Alioto T."/>
            <person name="Alioto T."/>
            <person name="Gomez Garrido J."/>
        </authorList>
    </citation>
    <scope>NUCLEOTIDE SEQUENCE [LARGE SCALE GENOMIC DNA]</scope>
</reference>
<accession>A0A8S0RBP6</accession>
<evidence type="ECO:0000313" key="2">
    <source>
        <dbReference type="Proteomes" id="UP000594638"/>
    </source>
</evidence>
<evidence type="ECO:0000313" key="1">
    <source>
        <dbReference type="EMBL" id="CAA2976481.1"/>
    </source>
</evidence>
<dbReference type="Proteomes" id="UP000594638">
    <property type="component" value="Unassembled WGS sequence"/>
</dbReference>
<protein>
    <submittedName>
        <fullName evidence="1">Uncharacterized protein</fullName>
    </submittedName>
</protein>
<organism evidence="1 2">
    <name type="scientific">Olea europaea subsp. europaea</name>
    <dbReference type="NCBI Taxonomy" id="158383"/>
    <lineage>
        <taxon>Eukaryota</taxon>
        <taxon>Viridiplantae</taxon>
        <taxon>Streptophyta</taxon>
        <taxon>Embryophyta</taxon>
        <taxon>Tracheophyta</taxon>
        <taxon>Spermatophyta</taxon>
        <taxon>Magnoliopsida</taxon>
        <taxon>eudicotyledons</taxon>
        <taxon>Gunneridae</taxon>
        <taxon>Pentapetalae</taxon>
        <taxon>asterids</taxon>
        <taxon>lamiids</taxon>
        <taxon>Lamiales</taxon>
        <taxon>Oleaceae</taxon>
        <taxon>Oleeae</taxon>
        <taxon>Olea</taxon>
    </lineage>
</organism>
<gene>
    <name evidence="1" type="ORF">OLEA9_A053137</name>
</gene>
<keyword evidence="2" id="KW-1185">Reference proteome</keyword>
<name>A0A8S0RBP6_OLEEU</name>